<gene>
    <name evidence="2" type="ORF">VNO77_23059</name>
</gene>
<comment type="caution">
    <text evidence="2">The sequence shown here is derived from an EMBL/GenBank/DDBJ whole genome shotgun (WGS) entry which is preliminary data.</text>
</comment>
<dbReference type="Proteomes" id="UP001367508">
    <property type="component" value="Unassembled WGS sequence"/>
</dbReference>
<feature type="transmembrane region" description="Helical" evidence="1">
    <location>
        <begin position="88"/>
        <end position="105"/>
    </location>
</feature>
<dbReference type="AlphaFoldDB" id="A0AAN9QBE0"/>
<evidence type="ECO:0000313" key="2">
    <source>
        <dbReference type="EMBL" id="KAK7328922.1"/>
    </source>
</evidence>
<protein>
    <submittedName>
        <fullName evidence="2">Uncharacterized protein</fullName>
    </submittedName>
</protein>
<name>A0AAN9QBE0_CANGL</name>
<dbReference type="EMBL" id="JAYMYQ010000005">
    <property type="protein sequence ID" value="KAK7328922.1"/>
    <property type="molecule type" value="Genomic_DNA"/>
</dbReference>
<keyword evidence="1" id="KW-1133">Transmembrane helix</keyword>
<proteinExistence type="predicted"/>
<evidence type="ECO:0000256" key="1">
    <source>
        <dbReference type="SAM" id="Phobius"/>
    </source>
</evidence>
<evidence type="ECO:0000313" key="3">
    <source>
        <dbReference type="Proteomes" id="UP001367508"/>
    </source>
</evidence>
<reference evidence="2 3" key="1">
    <citation type="submission" date="2024-01" db="EMBL/GenBank/DDBJ databases">
        <title>The genomes of 5 underutilized Papilionoideae crops provide insights into root nodulation and disease resistanc.</title>
        <authorList>
            <person name="Jiang F."/>
        </authorList>
    </citation>
    <scope>NUCLEOTIDE SEQUENCE [LARGE SCALE GENOMIC DNA]</scope>
    <source>
        <strain evidence="2">LVBAO_FW01</strain>
        <tissue evidence="2">Leaves</tissue>
    </source>
</reference>
<accession>A0AAN9QBE0</accession>
<keyword evidence="1" id="KW-0472">Membrane</keyword>
<keyword evidence="3" id="KW-1185">Reference proteome</keyword>
<sequence length="148" mass="16714">MGEITLPNYHPNQKLHHRSNRYNYTKCKKMVLPNQGVVGEPGRGHTGISQHKGEEIQMMQMSLISRITIATEIVQHTWEDHGDLMLEFYSIILGLMGAIAVILFSNQHSASQNEAYSNIHRVNGSSRIDPRTGKEGSAKDQALILRHR</sequence>
<organism evidence="2 3">
    <name type="scientific">Canavalia gladiata</name>
    <name type="common">Sword bean</name>
    <name type="synonym">Dolichos gladiatus</name>
    <dbReference type="NCBI Taxonomy" id="3824"/>
    <lineage>
        <taxon>Eukaryota</taxon>
        <taxon>Viridiplantae</taxon>
        <taxon>Streptophyta</taxon>
        <taxon>Embryophyta</taxon>
        <taxon>Tracheophyta</taxon>
        <taxon>Spermatophyta</taxon>
        <taxon>Magnoliopsida</taxon>
        <taxon>eudicotyledons</taxon>
        <taxon>Gunneridae</taxon>
        <taxon>Pentapetalae</taxon>
        <taxon>rosids</taxon>
        <taxon>fabids</taxon>
        <taxon>Fabales</taxon>
        <taxon>Fabaceae</taxon>
        <taxon>Papilionoideae</taxon>
        <taxon>50 kb inversion clade</taxon>
        <taxon>NPAAA clade</taxon>
        <taxon>indigoferoid/millettioid clade</taxon>
        <taxon>Phaseoleae</taxon>
        <taxon>Canavalia</taxon>
    </lineage>
</organism>
<keyword evidence="1" id="KW-0812">Transmembrane</keyword>